<dbReference type="Pfam" id="PF00970">
    <property type="entry name" value="FAD_binding_6"/>
    <property type="match status" value="1"/>
</dbReference>
<reference evidence="12 13" key="1">
    <citation type="submission" date="2019-05" db="EMBL/GenBank/DDBJ databases">
        <authorList>
            <person name="Lee S.D."/>
        </authorList>
    </citation>
    <scope>NUCLEOTIDE SEQUENCE [LARGE SCALE GENOMIC DNA]</scope>
    <source>
        <strain evidence="12 13">YC2-7</strain>
    </source>
</reference>
<dbReference type="InterPro" id="IPR008333">
    <property type="entry name" value="Cbr1-like_FAD-bd_dom"/>
</dbReference>
<feature type="domain" description="2Fe-2S ferredoxin-type" evidence="10">
    <location>
        <begin position="256"/>
        <end position="345"/>
    </location>
</feature>
<dbReference type="AlphaFoldDB" id="A0A848KEE6"/>
<dbReference type="PRINTS" id="PR00371">
    <property type="entry name" value="FPNCR"/>
</dbReference>
<dbReference type="SUPFAM" id="SSF54292">
    <property type="entry name" value="2Fe-2S ferredoxin-like"/>
    <property type="match status" value="1"/>
</dbReference>
<dbReference type="GO" id="GO:0051537">
    <property type="term" value="F:2 iron, 2 sulfur cluster binding"/>
    <property type="evidence" value="ECO:0007669"/>
    <property type="project" value="UniProtKB-KW"/>
</dbReference>
<dbReference type="InterPro" id="IPR001041">
    <property type="entry name" value="2Fe-2S_ferredoxin-type"/>
</dbReference>
<keyword evidence="13" id="KW-1185">Reference proteome</keyword>
<feature type="domain" description="FAD-binding FR-type" evidence="11">
    <location>
        <begin position="3"/>
        <end position="108"/>
    </location>
</feature>
<keyword evidence="7" id="KW-0408">Iron</keyword>
<dbReference type="PROSITE" id="PS51085">
    <property type="entry name" value="2FE2S_FER_2"/>
    <property type="match status" value="1"/>
</dbReference>
<proteinExistence type="predicted"/>
<reference evidence="12 13" key="2">
    <citation type="submission" date="2020-06" db="EMBL/GenBank/DDBJ databases">
        <title>Antribacter stalactiti gen. nov., sp. nov., a new member of the family Nacardiaceae isolated from a cave.</title>
        <authorList>
            <person name="Kim I.S."/>
        </authorList>
    </citation>
    <scope>NUCLEOTIDE SEQUENCE [LARGE SCALE GENOMIC DNA]</scope>
    <source>
        <strain evidence="12 13">YC2-7</strain>
    </source>
</reference>
<comment type="caution">
    <text evidence="12">The sequence shown here is derived from an EMBL/GenBank/DDBJ whole genome shotgun (WGS) entry which is preliminary data.</text>
</comment>
<evidence type="ECO:0000256" key="1">
    <source>
        <dbReference type="ARBA" id="ARBA00001974"/>
    </source>
</evidence>
<keyword evidence="3" id="KW-0001">2Fe-2S</keyword>
<evidence type="ECO:0000256" key="5">
    <source>
        <dbReference type="ARBA" id="ARBA00022827"/>
    </source>
</evidence>
<dbReference type="Gene3D" id="3.10.20.30">
    <property type="match status" value="1"/>
</dbReference>
<dbReference type="InterPro" id="IPR017938">
    <property type="entry name" value="Riboflavin_synthase-like_b-brl"/>
</dbReference>
<dbReference type="SUPFAM" id="SSF63380">
    <property type="entry name" value="Riboflavin synthase domain-like"/>
    <property type="match status" value="1"/>
</dbReference>
<keyword evidence="8" id="KW-0411">Iron-sulfur</keyword>
<feature type="compositionally biased region" description="Polar residues" evidence="9">
    <location>
        <begin position="234"/>
        <end position="247"/>
    </location>
</feature>
<keyword evidence="2" id="KW-0285">Flavoprotein</keyword>
<gene>
    <name evidence="12" type="ORF">FGL95_10720</name>
</gene>
<dbReference type="Gene3D" id="3.40.50.80">
    <property type="entry name" value="Nucleotide-binding domain of ferredoxin-NADP reductase (FNR) module"/>
    <property type="match status" value="1"/>
</dbReference>
<dbReference type="GO" id="GO:0050660">
    <property type="term" value="F:flavin adenine dinucleotide binding"/>
    <property type="evidence" value="ECO:0007669"/>
    <property type="project" value="TreeGrafter"/>
</dbReference>
<evidence type="ECO:0000256" key="2">
    <source>
        <dbReference type="ARBA" id="ARBA00022630"/>
    </source>
</evidence>
<dbReference type="Pfam" id="PF00175">
    <property type="entry name" value="NAD_binding_1"/>
    <property type="match status" value="1"/>
</dbReference>
<evidence type="ECO:0000259" key="11">
    <source>
        <dbReference type="PROSITE" id="PS51384"/>
    </source>
</evidence>
<feature type="region of interest" description="Disordered" evidence="9">
    <location>
        <begin position="232"/>
        <end position="255"/>
    </location>
</feature>
<organism evidence="12 13">
    <name type="scientific">Antrihabitans stalactiti</name>
    <dbReference type="NCBI Taxonomy" id="2584121"/>
    <lineage>
        <taxon>Bacteria</taxon>
        <taxon>Bacillati</taxon>
        <taxon>Actinomycetota</taxon>
        <taxon>Actinomycetes</taxon>
        <taxon>Mycobacteriales</taxon>
        <taxon>Nocardiaceae</taxon>
        <taxon>Antrihabitans</taxon>
    </lineage>
</organism>
<dbReference type="CDD" id="cd06214">
    <property type="entry name" value="PA_degradation_oxidoreductase_like"/>
    <property type="match status" value="1"/>
</dbReference>
<evidence type="ECO:0000313" key="13">
    <source>
        <dbReference type="Proteomes" id="UP000535543"/>
    </source>
</evidence>
<dbReference type="InterPro" id="IPR039261">
    <property type="entry name" value="FNR_nucleotide-bd"/>
</dbReference>
<dbReference type="InterPro" id="IPR050415">
    <property type="entry name" value="MRET"/>
</dbReference>
<evidence type="ECO:0000256" key="9">
    <source>
        <dbReference type="SAM" id="MobiDB-lite"/>
    </source>
</evidence>
<dbReference type="PROSITE" id="PS51384">
    <property type="entry name" value="FAD_FR"/>
    <property type="match status" value="1"/>
</dbReference>
<sequence>MSAYVHEVRVREVIAETADSVTLVLDVSDEVTPRFDYECGQFLTVRIPSPTTGSVARCYSLSSSPHDPHLAVTIKRTAGGYASNWLCDNVVPGSSLEVLEPSGTFVPASLDRDVLLCAAGSGITPIMSIAKTVLARGAGRVIVLYANQNRESTIFHRQLAELEQAYADRLVVVHWLVDERGLPTVDGLAAEIRTHTFDDVFLCGPAGFMSEAHIALSSIGVPAERIRREEYRSLESNPFESSTTATQPTPPRGDHPTVEVEINGENHTFAWPKNQPLLDVLLDNGIDAPYVCRESICGTCVCSVRKGKTRMLLSDALTDEDIDMGVTLACQTLPESDEVYIAFDQ</sequence>
<dbReference type="GO" id="GO:0016491">
    <property type="term" value="F:oxidoreductase activity"/>
    <property type="evidence" value="ECO:0007669"/>
    <property type="project" value="UniProtKB-KW"/>
</dbReference>
<evidence type="ECO:0000256" key="7">
    <source>
        <dbReference type="ARBA" id="ARBA00023004"/>
    </source>
</evidence>
<dbReference type="Proteomes" id="UP000535543">
    <property type="component" value="Unassembled WGS sequence"/>
</dbReference>
<dbReference type="InterPro" id="IPR001433">
    <property type="entry name" value="OxRdtase_FAD/NAD-bd"/>
</dbReference>
<protein>
    <submittedName>
        <fullName evidence="12">Ferredoxin--NADP reductase</fullName>
    </submittedName>
</protein>
<dbReference type="EMBL" id="VCQU01000003">
    <property type="protein sequence ID" value="NMN95504.1"/>
    <property type="molecule type" value="Genomic_DNA"/>
</dbReference>
<evidence type="ECO:0000259" key="10">
    <source>
        <dbReference type="PROSITE" id="PS51085"/>
    </source>
</evidence>
<dbReference type="InterPro" id="IPR001709">
    <property type="entry name" value="Flavoprot_Pyr_Nucl_cyt_Rdtase"/>
</dbReference>
<name>A0A848KEE6_9NOCA</name>
<accession>A0A848KEE6</accession>
<dbReference type="PANTHER" id="PTHR47354">
    <property type="entry name" value="NADH OXIDOREDUCTASE HCR"/>
    <property type="match status" value="1"/>
</dbReference>
<dbReference type="InterPro" id="IPR017927">
    <property type="entry name" value="FAD-bd_FR_type"/>
</dbReference>
<dbReference type="PANTHER" id="PTHR47354:SF8">
    <property type="entry name" value="1,2-PHENYLACETYL-COA EPOXIDASE, SUBUNIT E"/>
    <property type="match status" value="1"/>
</dbReference>
<evidence type="ECO:0000256" key="4">
    <source>
        <dbReference type="ARBA" id="ARBA00022723"/>
    </source>
</evidence>
<dbReference type="Gene3D" id="2.40.30.10">
    <property type="entry name" value="Translation factors"/>
    <property type="match status" value="1"/>
</dbReference>
<comment type="cofactor">
    <cofactor evidence="1">
        <name>FAD</name>
        <dbReference type="ChEBI" id="CHEBI:57692"/>
    </cofactor>
</comment>
<dbReference type="GO" id="GO:0046872">
    <property type="term" value="F:metal ion binding"/>
    <property type="evidence" value="ECO:0007669"/>
    <property type="project" value="UniProtKB-KW"/>
</dbReference>
<evidence type="ECO:0000313" key="12">
    <source>
        <dbReference type="EMBL" id="NMN95504.1"/>
    </source>
</evidence>
<evidence type="ECO:0000256" key="8">
    <source>
        <dbReference type="ARBA" id="ARBA00023014"/>
    </source>
</evidence>
<dbReference type="SUPFAM" id="SSF52343">
    <property type="entry name" value="Ferredoxin reductase-like, C-terminal NADP-linked domain"/>
    <property type="match status" value="1"/>
</dbReference>
<keyword evidence="5" id="KW-0274">FAD</keyword>
<dbReference type="Pfam" id="PF00111">
    <property type="entry name" value="Fer2"/>
    <property type="match status" value="1"/>
</dbReference>
<dbReference type="InterPro" id="IPR036010">
    <property type="entry name" value="2Fe-2S_ferredoxin-like_sf"/>
</dbReference>
<dbReference type="RefSeq" id="WP_169586440.1">
    <property type="nucleotide sequence ID" value="NZ_VCQU01000003.1"/>
</dbReference>
<dbReference type="PRINTS" id="PR00409">
    <property type="entry name" value="PHDIOXRDTASE"/>
</dbReference>
<dbReference type="CDD" id="cd00207">
    <property type="entry name" value="fer2"/>
    <property type="match status" value="1"/>
</dbReference>
<keyword evidence="4" id="KW-0479">Metal-binding</keyword>
<evidence type="ECO:0000256" key="6">
    <source>
        <dbReference type="ARBA" id="ARBA00023002"/>
    </source>
</evidence>
<dbReference type="InterPro" id="IPR012675">
    <property type="entry name" value="Beta-grasp_dom_sf"/>
</dbReference>
<keyword evidence="6" id="KW-0560">Oxidoreductase</keyword>
<evidence type="ECO:0000256" key="3">
    <source>
        <dbReference type="ARBA" id="ARBA00022714"/>
    </source>
</evidence>